<dbReference type="RefSeq" id="WP_053232174.1">
    <property type="nucleotide sequence ID" value="NZ_CP011125.1"/>
</dbReference>
<reference evidence="1 2" key="1">
    <citation type="submission" date="2015-03" db="EMBL/GenBank/DDBJ databases">
        <title>Genome assembly of Sandaracinus amylolyticus DSM 53668.</title>
        <authorList>
            <person name="Sharma G."/>
            <person name="Subramanian S."/>
        </authorList>
    </citation>
    <scope>NUCLEOTIDE SEQUENCE [LARGE SCALE GENOMIC DNA]</scope>
    <source>
        <strain evidence="1 2">DSM 53668</strain>
    </source>
</reference>
<organism evidence="1 2">
    <name type="scientific">Sandaracinus amylolyticus</name>
    <dbReference type="NCBI Taxonomy" id="927083"/>
    <lineage>
        <taxon>Bacteria</taxon>
        <taxon>Pseudomonadati</taxon>
        <taxon>Myxococcota</taxon>
        <taxon>Polyangia</taxon>
        <taxon>Polyangiales</taxon>
        <taxon>Sandaracinaceae</taxon>
        <taxon>Sandaracinus</taxon>
    </lineage>
</organism>
<evidence type="ECO:0000313" key="2">
    <source>
        <dbReference type="Proteomes" id="UP000034883"/>
    </source>
</evidence>
<dbReference type="STRING" id="927083.DB32_002026"/>
<protein>
    <submittedName>
        <fullName evidence="1">Uncharacterized protein</fullName>
    </submittedName>
</protein>
<dbReference type="AlphaFoldDB" id="A0A0F6W1J3"/>
<dbReference type="KEGG" id="samy:DB32_002026"/>
<dbReference type="OrthoDB" id="5244107at2"/>
<dbReference type="GO" id="GO:0003700">
    <property type="term" value="F:DNA-binding transcription factor activity"/>
    <property type="evidence" value="ECO:0007669"/>
    <property type="project" value="InterPro"/>
</dbReference>
<dbReference type="Gene3D" id="1.10.1740.10">
    <property type="match status" value="1"/>
</dbReference>
<gene>
    <name evidence="1" type="ORF">DB32_002026</name>
</gene>
<keyword evidence="2" id="KW-1185">Reference proteome</keyword>
<accession>A0A0F6W1J3</accession>
<dbReference type="GO" id="GO:0006352">
    <property type="term" value="P:DNA-templated transcription initiation"/>
    <property type="evidence" value="ECO:0007669"/>
    <property type="project" value="InterPro"/>
</dbReference>
<dbReference type="EMBL" id="CP011125">
    <property type="protein sequence ID" value="AKF04877.1"/>
    <property type="molecule type" value="Genomic_DNA"/>
</dbReference>
<evidence type="ECO:0000313" key="1">
    <source>
        <dbReference type="EMBL" id="AKF04877.1"/>
    </source>
</evidence>
<dbReference type="InterPro" id="IPR013325">
    <property type="entry name" value="RNA_pol_sigma_r2"/>
</dbReference>
<name>A0A0F6W1J3_9BACT</name>
<proteinExistence type="predicted"/>
<dbReference type="SUPFAM" id="SSF88946">
    <property type="entry name" value="Sigma2 domain of RNA polymerase sigma factors"/>
    <property type="match status" value="1"/>
</dbReference>
<dbReference type="Proteomes" id="UP000034883">
    <property type="component" value="Chromosome"/>
</dbReference>
<sequence length="493" mass="53183">MTLPRPYSESDDEVVVDGCVRGDRDAYEVLEARHGPLAEVVMLRELGTAAESERELEQMRDALWDHLARHGGAALRTWTPRESSLRAWLCVVARNVARRQVESSTTRASIVAFFPTPPVLHMRDVEAEQSAILVHDLLERLPPTSGALVRLRLRGMDREQIAGAVGQAQAVIVASFERIAARIGEEVEKGGESAAKLATEAYRIVLGAADAAERTRAAVRTEDDEAFRAARTMAEATWRSVRARVLGKNASHTALCLDEKAIAGFVDGTMRGAARARSEGHVGACARCVDEVATLSTDLRIVPVLRDAAGLDRAVAVAAGCLAATRFEAARRVAALVRGEEERDRRAARDVERLARAAASLHGGRPPPTNEVSGLVVRGLPSDEEAPLVAFEALARDDAHAAHRAIDDHTARHPVAARLRLLAAGAGEDPVRARSLARDVTARPRADRGALEDATCVLALAEGRALPREIVVERLRDVLPDVIRVTLARVARG</sequence>